<proteinExistence type="predicted"/>
<reference evidence="2 3" key="1">
    <citation type="journal article" date="2020" name="Genomics">
        <title>Complete, high-quality genomes from long-read metagenomic sequencing of two wolf lichen thalli reveals enigmatic genome architecture.</title>
        <authorList>
            <person name="McKenzie S.K."/>
            <person name="Walston R.F."/>
            <person name="Allen J.L."/>
        </authorList>
    </citation>
    <scope>NUCLEOTIDE SEQUENCE [LARGE SCALE GENOMIC DNA]</scope>
    <source>
        <strain evidence="2">WasteWater1</strain>
    </source>
</reference>
<keyword evidence="1" id="KW-0472">Membrane</keyword>
<keyword evidence="1" id="KW-1133">Transmembrane helix</keyword>
<dbReference type="RefSeq" id="XP_037150264.1">
    <property type="nucleotide sequence ID" value="XM_037293435.1"/>
</dbReference>
<organism evidence="2 3">
    <name type="scientific">Letharia lupina</name>
    <dbReference type="NCBI Taxonomy" id="560253"/>
    <lineage>
        <taxon>Eukaryota</taxon>
        <taxon>Fungi</taxon>
        <taxon>Dikarya</taxon>
        <taxon>Ascomycota</taxon>
        <taxon>Pezizomycotina</taxon>
        <taxon>Lecanoromycetes</taxon>
        <taxon>OSLEUM clade</taxon>
        <taxon>Lecanoromycetidae</taxon>
        <taxon>Lecanorales</taxon>
        <taxon>Lecanorineae</taxon>
        <taxon>Parmeliaceae</taxon>
        <taxon>Letharia</taxon>
    </lineage>
</organism>
<name>A0A8H6CCB1_9LECA</name>
<evidence type="ECO:0000313" key="2">
    <source>
        <dbReference type="EMBL" id="KAF6220829.1"/>
    </source>
</evidence>
<dbReference type="GeneID" id="59330922"/>
<evidence type="ECO:0000256" key="1">
    <source>
        <dbReference type="SAM" id="Phobius"/>
    </source>
</evidence>
<keyword evidence="1" id="KW-0812">Transmembrane</keyword>
<accession>A0A8H6CCB1</accession>
<feature type="transmembrane region" description="Helical" evidence="1">
    <location>
        <begin position="6"/>
        <end position="26"/>
    </location>
</feature>
<evidence type="ECO:0000313" key="3">
    <source>
        <dbReference type="Proteomes" id="UP000593566"/>
    </source>
</evidence>
<dbReference type="Proteomes" id="UP000593566">
    <property type="component" value="Unassembled WGS sequence"/>
</dbReference>
<gene>
    <name evidence="2" type="ORF">HO133_002509</name>
</gene>
<comment type="caution">
    <text evidence="2">The sequence shown here is derived from an EMBL/GenBank/DDBJ whole genome shotgun (WGS) entry which is preliminary data.</text>
</comment>
<dbReference type="EMBL" id="JACCJB010000015">
    <property type="protein sequence ID" value="KAF6220829.1"/>
    <property type="molecule type" value="Genomic_DNA"/>
</dbReference>
<protein>
    <submittedName>
        <fullName evidence="2">Uncharacterized protein</fullName>
    </submittedName>
</protein>
<keyword evidence="3" id="KW-1185">Reference proteome</keyword>
<dbReference type="AlphaFoldDB" id="A0A8H6CCB1"/>
<sequence>MWHPALTAFGVLHFASFINLFTSNALRVAKTVLMRHTVGLRTDLTTIFPPLAQSNAIQYERRNPAVKTPGIRVPREGLEYYNLTSVPVADVFGPRDRAGRAPWVAPHEIDRAMKYKDDYLLHIRDWRR</sequence>